<protein>
    <recommendedName>
        <fullName evidence="1">HIT domain-containing protein</fullName>
    </recommendedName>
</protein>
<dbReference type="InterPro" id="IPR039384">
    <property type="entry name" value="HINT"/>
</dbReference>
<reference evidence="2" key="1">
    <citation type="journal article" date="2014" name="Front. Microbiol.">
        <title>High frequency of phylogenetically diverse reductive dehalogenase-homologous genes in deep subseafloor sedimentary metagenomes.</title>
        <authorList>
            <person name="Kawai M."/>
            <person name="Futagami T."/>
            <person name="Toyoda A."/>
            <person name="Takaki Y."/>
            <person name="Nishi S."/>
            <person name="Hori S."/>
            <person name="Arai W."/>
            <person name="Tsubouchi T."/>
            <person name="Morono Y."/>
            <person name="Uchiyama I."/>
            <person name="Ito T."/>
            <person name="Fujiyama A."/>
            <person name="Inagaki F."/>
            <person name="Takami H."/>
        </authorList>
    </citation>
    <scope>NUCLEOTIDE SEQUENCE</scope>
    <source>
        <strain evidence="2">Expedition CK06-06</strain>
    </source>
</reference>
<dbReference type="SUPFAM" id="SSF54197">
    <property type="entry name" value="HIT-like"/>
    <property type="match status" value="1"/>
</dbReference>
<dbReference type="PANTHER" id="PTHR46648">
    <property type="entry name" value="HIT FAMILY PROTEIN 1"/>
    <property type="match status" value="1"/>
</dbReference>
<evidence type="ECO:0000313" key="2">
    <source>
        <dbReference type="EMBL" id="GAH17929.1"/>
    </source>
</evidence>
<dbReference type="GO" id="GO:0009117">
    <property type="term" value="P:nucleotide metabolic process"/>
    <property type="evidence" value="ECO:0007669"/>
    <property type="project" value="TreeGrafter"/>
</dbReference>
<dbReference type="PROSITE" id="PS51084">
    <property type="entry name" value="HIT_2"/>
    <property type="match status" value="1"/>
</dbReference>
<sequence>MINEDCIFCKIIKNEIPSRILYENSDTIAFLDIFPISQGHTIVIPKKHYVNLETIPVEFLSKVMSTVKMVSNLIYKNLNIEGYNIIQNNFRAAGQDINHFHVHIIPRSIKDEKIKLLIPREQATEEELKKTLKIIKGNYY</sequence>
<dbReference type="EMBL" id="BART01033223">
    <property type="protein sequence ID" value="GAH17929.1"/>
    <property type="molecule type" value="Genomic_DNA"/>
</dbReference>
<dbReference type="InterPro" id="IPR011146">
    <property type="entry name" value="HIT-like"/>
</dbReference>
<organism evidence="2">
    <name type="scientific">marine sediment metagenome</name>
    <dbReference type="NCBI Taxonomy" id="412755"/>
    <lineage>
        <taxon>unclassified sequences</taxon>
        <taxon>metagenomes</taxon>
        <taxon>ecological metagenomes</taxon>
    </lineage>
</organism>
<evidence type="ECO:0000259" key="1">
    <source>
        <dbReference type="PROSITE" id="PS51084"/>
    </source>
</evidence>
<dbReference type="InterPro" id="IPR036265">
    <property type="entry name" value="HIT-like_sf"/>
</dbReference>
<accession>X1ELC3</accession>
<dbReference type="GO" id="GO:0003824">
    <property type="term" value="F:catalytic activity"/>
    <property type="evidence" value="ECO:0007669"/>
    <property type="project" value="InterPro"/>
</dbReference>
<dbReference type="CDD" id="cd01277">
    <property type="entry name" value="HINT_subgroup"/>
    <property type="match status" value="1"/>
</dbReference>
<dbReference type="PROSITE" id="PS00892">
    <property type="entry name" value="HIT_1"/>
    <property type="match status" value="1"/>
</dbReference>
<name>X1ELC3_9ZZZZ</name>
<proteinExistence type="predicted"/>
<dbReference type="PRINTS" id="PR00332">
    <property type="entry name" value="HISTRIAD"/>
</dbReference>
<dbReference type="PANTHER" id="PTHR46648:SF1">
    <property type="entry name" value="ADENOSINE 5'-MONOPHOSPHORAMIDASE HNT1"/>
    <property type="match status" value="1"/>
</dbReference>
<dbReference type="InterPro" id="IPR001310">
    <property type="entry name" value="Histidine_triad_HIT"/>
</dbReference>
<comment type="caution">
    <text evidence="2">The sequence shown here is derived from an EMBL/GenBank/DDBJ whole genome shotgun (WGS) entry which is preliminary data.</text>
</comment>
<dbReference type="Gene3D" id="3.30.428.10">
    <property type="entry name" value="HIT-like"/>
    <property type="match status" value="1"/>
</dbReference>
<dbReference type="Pfam" id="PF01230">
    <property type="entry name" value="HIT"/>
    <property type="match status" value="1"/>
</dbReference>
<dbReference type="InterPro" id="IPR019808">
    <property type="entry name" value="Histidine_triad_CS"/>
</dbReference>
<dbReference type="AlphaFoldDB" id="X1ELC3"/>
<feature type="domain" description="HIT" evidence="1">
    <location>
        <begin position="7"/>
        <end position="114"/>
    </location>
</feature>
<gene>
    <name evidence="2" type="ORF">S01H4_57172</name>
</gene>